<dbReference type="GO" id="GO:0003676">
    <property type="term" value="F:nucleic acid binding"/>
    <property type="evidence" value="ECO:0007669"/>
    <property type="project" value="InterPro"/>
</dbReference>
<dbReference type="AlphaFoldDB" id="A0A4Q7Z184"/>
<evidence type="ECO:0000259" key="1">
    <source>
        <dbReference type="PROSITE" id="PS50994"/>
    </source>
</evidence>
<gene>
    <name evidence="2" type="ORF">BDD14_4918</name>
</gene>
<dbReference type="InterPro" id="IPR036397">
    <property type="entry name" value="RNaseH_sf"/>
</dbReference>
<protein>
    <submittedName>
        <fullName evidence="2">Integrase-like protein</fullName>
    </submittedName>
</protein>
<dbReference type="SUPFAM" id="SSF53098">
    <property type="entry name" value="Ribonuclease H-like"/>
    <property type="match status" value="1"/>
</dbReference>
<dbReference type="EMBL" id="SHKW01000001">
    <property type="protein sequence ID" value="RZU43265.1"/>
    <property type="molecule type" value="Genomic_DNA"/>
</dbReference>
<dbReference type="Proteomes" id="UP000292958">
    <property type="component" value="Unassembled WGS sequence"/>
</dbReference>
<dbReference type="InterPro" id="IPR001584">
    <property type="entry name" value="Integrase_cat-core"/>
</dbReference>
<dbReference type="GO" id="GO:0015074">
    <property type="term" value="P:DNA integration"/>
    <property type="evidence" value="ECO:0007669"/>
    <property type="project" value="InterPro"/>
</dbReference>
<feature type="domain" description="Integrase catalytic" evidence="1">
    <location>
        <begin position="5"/>
        <end position="165"/>
    </location>
</feature>
<proteinExistence type="predicted"/>
<dbReference type="InterPro" id="IPR012337">
    <property type="entry name" value="RNaseH-like_sf"/>
</dbReference>
<dbReference type="PROSITE" id="PS50994">
    <property type="entry name" value="INTEGRASE"/>
    <property type="match status" value="1"/>
</dbReference>
<dbReference type="PANTHER" id="PTHR47515">
    <property type="entry name" value="LOW CALCIUM RESPONSE LOCUS PROTEIN T"/>
    <property type="match status" value="1"/>
</dbReference>
<organism evidence="2 3">
    <name type="scientific">Edaphobacter modestus</name>
    <dbReference type="NCBI Taxonomy" id="388466"/>
    <lineage>
        <taxon>Bacteria</taxon>
        <taxon>Pseudomonadati</taxon>
        <taxon>Acidobacteriota</taxon>
        <taxon>Terriglobia</taxon>
        <taxon>Terriglobales</taxon>
        <taxon>Acidobacteriaceae</taxon>
        <taxon>Edaphobacter</taxon>
    </lineage>
</organism>
<evidence type="ECO:0000313" key="2">
    <source>
        <dbReference type="EMBL" id="RZU43265.1"/>
    </source>
</evidence>
<dbReference type="PANTHER" id="PTHR47515:SF1">
    <property type="entry name" value="BLR2054 PROTEIN"/>
    <property type="match status" value="1"/>
</dbReference>
<name>A0A4Q7Z184_9BACT</name>
<evidence type="ECO:0000313" key="3">
    <source>
        <dbReference type="Proteomes" id="UP000292958"/>
    </source>
</evidence>
<sequence>MARARPTHPNHVWSYDFVSARTHDGRSVRILNLIDESTRECLLIRAERRWSSAKVIEALASVMVLKGVPEHVRSDNGPEFVAKDLRNWLAGSGARTLYIEPGSPWENGYCESFNSKLRDEFLNGEIFYSIKELSVLAERWRVHYNTVRPHSSLGYKPPAPETWMTSTGKGHGEVETASRFPLLHTPGRRLSELRDK</sequence>
<keyword evidence="3" id="KW-1185">Reference proteome</keyword>
<comment type="caution">
    <text evidence="2">The sequence shown here is derived from an EMBL/GenBank/DDBJ whole genome shotgun (WGS) entry which is preliminary data.</text>
</comment>
<dbReference type="Pfam" id="PF13683">
    <property type="entry name" value="rve_3"/>
    <property type="match status" value="1"/>
</dbReference>
<dbReference type="Gene3D" id="3.30.420.10">
    <property type="entry name" value="Ribonuclease H-like superfamily/Ribonuclease H"/>
    <property type="match status" value="1"/>
</dbReference>
<reference evidence="2 3" key="1">
    <citation type="submission" date="2019-02" db="EMBL/GenBank/DDBJ databases">
        <title>Genomic Encyclopedia of Archaeal and Bacterial Type Strains, Phase II (KMG-II): from individual species to whole genera.</title>
        <authorList>
            <person name="Goeker M."/>
        </authorList>
    </citation>
    <scope>NUCLEOTIDE SEQUENCE [LARGE SCALE GENOMIC DNA]</scope>
    <source>
        <strain evidence="2 3">DSM 18101</strain>
    </source>
</reference>
<accession>A0A4Q7Z184</accession>